<dbReference type="Proteomes" id="UP000789375">
    <property type="component" value="Unassembled WGS sequence"/>
</dbReference>
<evidence type="ECO:0000313" key="3">
    <source>
        <dbReference type="Proteomes" id="UP000789375"/>
    </source>
</evidence>
<evidence type="ECO:0000256" key="1">
    <source>
        <dbReference type="SAM" id="MobiDB-lite"/>
    </source>
</evidence>
<reference evidence="2" key="1">
    <citation type="submission" date="2021-06" db="EMBL/GenBank/DDBJ databases">
        <authorList>
            <person name="Kallberg Y."/>
            <person name="Tangrot J."/>
            <person name="Rosling A."/>
        </authorList>
    </citation>
    <scope>NUCLEOTIDE SEQUENCE</scope>
    <source>
        <strain evidence="2">87-6 pot B 2015</strain>
    </source>
</reference>
<comment type="caution">
    <text evidence="2">The sequence shown here is derived from an EMBL/GenBank/DDBJ whole genome shotgun (WGS) entry which is preliminary data.</text>
</comment>
<feature type="region of interest" description="Disordered" evidence="1">
    <location>
        <begin position="85"/>
        <end position="105"/>
    </location>
</feature>
<accession>A0A9N8WMA8</accession>
<dbReference type="AlphaFoldDB" id="A0A9N8WMA8"/>
<name>A0A9N8WMA8_FUNMO</name>
<evidence type="ECO:0000313" key="2">
    <source>
        <dbReference type="EMBL" id="CAG8492064.1"/>
    </source>
</evidence>
<gene>
    <name evidence="2" type="ORF">FMOSSE_LOCUS3589</name>
</gene>
<dbReference type="EMBL" id="CAJVPP010000543">
    <property type="protein sequence ID" value="CAG8492064.1"/>
    <property type="molecule type" value="Genomic_DNA"/>
</dbReference>
<keyword evidence="3" id="KW-1185">Reference proteome</keyword>
<sequence>MFLSSSNCIRTSYSTSNNYSSSLNLNNHFSSPSNSLANNYLVIAVTPITLQTTTPTRQSEELIKRYLNIKILRNNSHELLRIPSVDRPISPDESNATAARAEMKT</sequence>
<organism evidence="2 3">
    <name type="scientific">Funneliformis mosseae</name>
    <name type="common">Endomycorrhizal fungus</name>
    <name type="synonym">Glomus mosseae</name>
    <dbReference type="NCBI Taxonomy" id="27381"/>
    <lineage>
        <taxon>Eukaryota</taxon>
        <taxon>Fungi</taxon>
        <taxon>Fungi incertae sedis</taxon>
        <taxon>Mucoromycota</taxon>
        <taxon>Glomeromycotina</taxon>
        <taxon>Glomeromycetes</taxon>
        <taxon>Glomerales</taxon>
        <taxon>Glomeraceae</taxon>
        <taxon>Funneliformis</taxon>
    </lineage>
</organism>
<protein>
    <submittedName>
        <fullName evidence="2">6358_t:CDS:1</fullName>
    </submittedName>
</protein>
<proteinExistence type="predicted"/>